<keyword evidence="2" id="KW-1185">Reference proteome</keyword>
<gene>
    <name evidence="1" type="ORF">HNQ81_001799</name>
</gene>
<accession>A0A840UZJ2</accession>
<evidence type="ECO:0000313" key="2">
    <source>
        <dbReference type="Proteomes" id="UP000539642"/>
    </source>
</evidence>
<proteinExistence type="predicted"/>
<reference evidence="1 2" key="1">
    <citation type="submission" date="2020-08" db="EMBL/GenBank/DDBJ databases">
        <title>Genomic Encyclopedia of Type Strains, Phase IV (KMG-IV): sequencing the most valuable type-strain genomes for metagenomic binning, comparative biology and taxonomic classification.</title>
        <authorList>
            <person name="Goeker M."/>
        </authorList>
    </citation>
    <scope>NUCLEOTIDE SEQUENCE [LARGE SCALE GENOMIC DNA]</scope>
    <source>
        <strain evidence="1 2">DSM 28570</strain>
    </source>
</reference>
<dbReference type="Proteomes" id="UP000539642">
    <property type="component" value="Unassembled WGS sequence"/>
</dbReference>
<organism evidence="1 2">
    <name type="scientific">Desulfoprunum benzoelyticum</name>
    <dbReference type="NCBI Taxonomy" id="1506996"/>
    <lineage>
        <taxon>Bacteria</taxon>
        <taxon>Pseudomonadati</taxon>
        <taxon>Thermodesulfobacteriota</taxon>
        <taxon>Desulfobulbia</taxon>
        <taxon>Desulfobulbales</taxon>
        <taxon>Desulfobulbaceae</taxon>
        <taxon>Desulfoprunum</taxon>
    </lineage>
</organism>
<dbReference type="AlphaFoldDB" id="A0A840UZJ2"/>
<protein>
    <submittedName>
        <fullName evidence="1">Putative RNA binding protein YcfA (HicA-like mRNA interferase family)</fullName>
    </submittedName>
</protein>
<comment type="caution">
    <text evidence="1">The sequence shown here is derived from an EMBL/GenBank/DDBJ whole genome shotgun (WGS) entry which is preliminary data.</text>
</comment>
<evidence type="ECO:0000313" key="1">
    <source>
        <dbReference type="EMBL" id="MBB5348068.1"/>
    </source>
</evidence>
<dbReference type="RefSeq" id="WP_183350438.1">
    <property type="nucleotide sequence ID" value="NZ_JACHEO010000008.1"/>
</dbReference>
<dbReference type="EMBL" id="JACHEO010000008">
    <property type="protein sequence ID" value="MBB5348068.1"/>
    <property type="molecule type" value="Genomic_DNA"/>
</dbReference>
<sequence>MKDVDTLLREFADLTTGANVTCRELLKILRDFGFQIIDCGRGGHKIAKHPAISIAESPNFDCGHDLGTKVKRVYLKKLFHFVELHKEAIKGHLDHDARR</sequence>
<name>A0A840UZJ2_9BACT</name>
<dbReference type="SUPFAM" id="SSF54786">
    <property type="entry name" value="YcfA/nrd intein domain"/>
    <property type="match status" value="1"/>
</dbReference>